<dbReference type="Gene3D" id="3.40.1170.60">
    <property type="match status" value="1"/>
</dbReference>
<dbReference type="Pfam" id="PF00817">
    <property type="entry name" value="IMS"/>
    <property type="match status" value="1"/>
</dbReference>
<dbReference type="InterPro" id="IPR050116">
    <property type="entry name" value="DNA_polymerase-Y"/>
</dbReference>
<dbReference type="EC" id="2.7.7.7" evidence="17"/>
<evidence type="ECO:0000256" key="16">
    <source>
        <dbReference type="ARBA" id="ARBA00049244"/>
    </source>
</evidence>
<dbReference type="HAMAP" id="MF_01113">
    <property type="entry name" value="DNApol_IV"/>
    <property type="match status" value="1"/>
</dbReference>
<keyword evidence="14 17" id="KW-0234">DNA repair</keyword>
<dbReference type="OrthoDB" id="9808813at2"/>
<dbReference type="SUPFAM" id="SSF56672">
    <property type="entry name" value="DNA/RNA polymerases"/>
    <property type="match status" value="1"/>
</dbReference>
<dbReference type="PROSITE" id="PS50173">
    <property type="entry name" value="UMUC"/>
    <property type="match status" value="1"/>
</dbReference>
<dbReference type="FunFam" id="3.40.1170.60:FF:000001">
    <property type="entry name" value="DNA polymerase IV"/>
    <property type="match status" value="1"/>
</dbReference>
<dbReference type="PANTHER" id="PTHR11076:SF33">
    <property type="entry name" value="DNA POLYMERASE KAPPA"/>
    <property type="match status" value="1"/>
</dbReference>
<dbReference type="InterPro" id="IPR001126">
    <property type="entry name" value="UmuC"/>
</dbReference>
<keyword evidence="12 17" id="KW-0239">DNA-directed DNA polymerase</keyword>
<dbReference type="GO" id="GO:0006281">
    <property type="term" value="P:DNA repair"/>
    <property type="evidence" value="ECO:0007669"/>
    <property type="project" value="UniProtKB-UniRule"/>
</dbReference>
<evidence type="ECO:0000256" key="1">
    <source>
        <dbReference type="ARBA" id="ARBA00004496"/>
    </source>
</evidence>
<dbReference type="Gene3D" id="3.30.70.270">
    <property type="match status" value="1"/>
</dbReference>
<comment type="catalytic activity">
    <reaction evidence="16 17">
        <text>DNA(n) + a 2'-deoxyribonucleoside 5'-triphosphate = DNA(n+1) + diphosphate</text>
        <dbReference type="Rhea" id="RHEA:22508"/>
        <dbReference type="Rhea" id="RHEA-COMP:17339"/>
        <dbReference type="Rhea" id="RHEA-COMP:17340"/>
        <dbReference type="ChEBI" id="CHEBI:33019"/>
        <dbReference type="ChEBI" id="CHEBI:61560"/>
        <dbReference type="ChEBI" id="CHEBI:173112"/>
        <dbReference type="EC" id="2.7.7.7"/>
    </reaction>
</comment>
<evidence type="ECO:0000256" key="9">
    <source>
        <dbReference type="ARBA" id="ARBA00022723"/>
    </source>
</evidence>
<dbReference type="NCBIfam" id="NF002751">
    <property type="entry name" value="PRK02794.1"/>
    <property type="match status" value="1"/>
</dbReference>
<keyword evidence="10 17" id="KW-0227">DNA damage</keyword>
<dbReference type="Gene3D" id="3.30.1490.100">
    <property type="entry name" value="DNA polymerase, Y-family, little finger domain"/>
    <property type="match status" value="1"/>
</dbReference>
<dbReference type="Proteomes" id="UP000315252">
    <property type="component" value="Unassembled WGS sequence"/>
</dbReference>
<dbReference type="NCBIfam" id="NF002677">
    <property type="entry name" value="PRK02406.1"/>
    <property type="match status" value="1"/>
</dbReference>
<feature type="domain" description="UmuC" evidence="18">
    <location>
        <begin position="44"/>
        <end position="224"/>
    </location>
</feature>
<comment type="function">
    <text evidence="15 17">Poorly processive, error-prone DNA polymerase involved in untargeted mutagenesis. Copies undamaged DNA at stalled replication forks, which arise in vivo from mismatched or misaligned primer ends. These misaligned primers can be extended by PolIV. Exhibits no 3'-5' exonuclease (proofreading) activity. May be involved in translesional synthesis, in conjunction with the beta clamp from PolIII.</text>
</comment>
<dbReference type="FunFam" id="3.30.1490.100:FF:000004">
    <property type="entry name" value="DNA polymerase IV"/>
    <property type="match status" value="1"/>
</dbReference>
<evidence type="ECO:0000256" key="3">
    <source>
        <dbReference type="ARBA" id="ARBA00011245"/>
    </source>
</evidence>
<dbReference type="SUPFAM" id="SSF100879">
    <property type="entry name" value="Lesion bypass DNA polymerase (Y-family), little finger domain"/>
    <property type="match status" value="1"/>
</dbReference>
<evidence type="ECO:0000256" key="13">
    <source>
        <dbReference type="ARBA" id="ARBA00023125"/>
    </source>
</evidence>
<comment type="subunit">
    <text evidence="3 17">Monomer.</text>
</comment>
<reference evidence="19 20" key="1">
    <citation type="submission" date="2019-06" db="EMBL/GenBank/DDBJ databases">
        <title>Whole genome sequence for Rhodospirillaceae sp. R148.</title>
        <authorList>
            <person name="Wang G."/>
        </authorList>
    </citation>
    <scope>NUCLEOTIDE SEQUENCE [LARGE SCALE GENOMIC DNA]</scope>
    <source>
        <strain evidence="19 20">R148</strain>
    </source>
</reference>
<evidence type="ECO:0000256" key="10">
    <source>
        <dbReference type="ARBA" id="ARBA00022763"/>
    </source>
</evidence>
<comment type="caution">
    <text evidence="19">The sequence shown here is derived from an EMBL/GenBank/DDBJ whole genome shotgun (WGS) entry which is preliminary data.</text>
</comment>
<keyword evidence="11 17" id="KW-0460">Magnesium</keyword>
<evidence type="ECO:0000256" key="8">
    <source>
        <dbReference type="ARBA" id="ARBA00022705"/>
    </source>
</evidence>
<dbReference type="GO" id="GO:0005829">
    <property type="term" value="C:cytosol"/>
    <property type="evidence" value="ECO:0007669"/>
    <property type="project" value="TreeGrafter"/>
</dbReference>
<name>A0A545TU11_9PROT</name>
<comment type="subcellular location">
    <subcellularLocation>
        <location evidence="1 17">Cytoplasm</location>
    </subcellularLocation>
</comment>
<dbReference type="InterPro" id="IPR043128">
    <property type="entry name" value="Rev_trsase/Diguanyl_cyclase"/>
</dbReference>
<dbReference type="GO" id="GO:0042276">
    <property type="term" value="P:error-prone translesion synthesis"/>
    <property type="evidence" value="ECO:0007669"/>
    <property type="project" value="TreeGrafter"/>
</dbReference>
<keyword evidence="6 17" id="KW-0808">Transferase</keyword>
<dbReference type="RefSeq" id="WP_142896365.1">
    <property type="nucleotide sequence ID" value="NZ_ML660054.1"/>
</dbReference>
<feature type="binding site" evidence="17">
    <location>
        <position position="141"/>
    </location>
    <ligand>
        <name>Mg(2+)</name>
        <dbReference type="ChEBI" id="CHEBI:18420"/>
    </ligand>
</feature>
<accession>A0A545TU11</accession>
<gene>
    <name evidence="17" type="primary">dinB</name>
    <name evidence="19" type="ORF">FKG95_10845</name>
</gene>
<evidence type="ECO:0000256" key="17">
    <source>
        <dbReference type="HAMAP-Rule" id="MF_01113"/>
    </source>
</evidence>
<comment type="cofactor">
    <cofactor evidence="17">
        <name>Mg(2+)</name>
        <dbReference type="ChEBI" id="CHEBI:18420"/>
    </cofactor>
    <text evidence="17">Binds 2 magnesium ions per subunit.</text>
</comment>
<keyword evidence="8 17" id="KW-0235">DNA replication</keyword>
<dbReference type="GO" id="GO:0009432">
    <property type="term" value="P:SOS response"/>
    <property type="evidence" value="ECO:0007669"/>
    <property type="project" value="TreeGrafter"/>
</dbReference>
<evidence type="ECO:0000256" key="11">
    <source>
        <dbReference type="ARBA" id="ARBA00022842"/>
    </source>
</evidence>
<keyword evidence="4 17" id="KW-0515">Mutator protein</keyword>
<dbReference type="Pfam" id="PF11799">
    <property type="entry name" value="IMS_C"/>
    <property type="match status" value="1"/>
</dbReference>
<sequence length="423" mass="46528">MTSLCRDCFLVSEETPVDPRRHARCSACGSPRVVSHSELEGLSIAHIDCDAFYASVEKRDNPDLQDKPVIVGGGHRGVVSAACYLARMYGVGSAMPMFKALKACPNAVVIKPDMAKYSSVGREVRALMEAVTPLVEPISIDEAFLDLTGTTQLHGGCPARTLAQLVKRIETEIGVTASVGLSYSKFLAKIASDLDKPRGFAMIGEAEAPAFLAEKPINIIWGVGKAFRKQLINDGIRQVRDLLPYDEPQLVDRYGRIGSRLYYFARGIDDRKVEPHSVMKSISAETTFNEDIKDPARLEKQLWSLCEKVSKRLKAKSLAGGNITLKLKTSEFKQITRSRTLENPTQLSEVIYQESRRLLKTVADGRRFRLIGVGTSDLKDGETADPPSLLVPELAQVAKVERAIDAVRQKLGDDAIKKGRSLK</sequence>
<evidence type="ECO:0000256" key="15">
    <source>
        <dbReference type="ARBA" id="ARBA00025589"/>
    </source>
</evidence>
<evidence type="ECO:0000313" key="20">
    <source>
        <dbReference type="Proteomes" id="UP000315252"/>
    </source>
</evidence>
<dbReference type="InterPro" id="IPR036775">
    <property type="entry name" value="DNA_pol_Y-fam_lit_finger_sf"/>
</dbReference>
<keyword evidence="7 17" id="KW-0548">Nucleotidyltransferase</keyword>
<dbReference type="Gene3D" id="1.10.150.20">
    <property type="entry name" value="5' to 3' exonuclease, C-terminal subdomain"/>
    <property type="match status" value="1"/>
</dbReference>
<feature type="binding site" evidence="17">
    <location>
        <position position="48"/>
    </location>
    <ligand>
        <name>Mg(2+)</name>
        <dbReference type="ChEBI" id="CHEBI:18420"/>
    </ligand>
</feature>
<protein>
    <recommendedName>
        <fullName evidence="17">DNA polymerase IV</fullName>
        <shortName evidence="17">Pol IV</shortName>
        <ecNumber evidence="17">2.7.7.7</ecNumber>
    </recommendedName>
</protein>
<evidence type="ECO:0000256" key="2">
    <source>
        <dbReference type="ARBA" id="ARBA00010945"/>
    </source>
</evidence>
<evidence type="ECO:0000256" key="4">
    <source>
        <dbReference type="ARBA" id="ARBA00022457"/>
    </source>
</evidence>
<dbReference type="InterPro" id="IPR022880">
    <property type="entry name" value="DNApol_IV"/>
</dbReference>
<organism evidence="19 20">
    <name type="scientific">Denitrobaculum tricleocarpae</name>
    <dbReference type="NCBI Taxonomy" id="2591009"/>
    <lineage>
        <taxon>Bacteria</taxon>
        <taxon>Pseudomonadati</taxon>
        <taxon>Pseudomonadota</taxon>
        <taxon>Alphaproteobacteria</taxon>
        <taxon>Rhodospirillales</taxon>
        <taxon>Rhodospirillaceae</taxon>
        <taxon>Denitrobaculum</taxon>
    </lineage>
</organism>
<proteinExistence type="inferred from homology"/>
<evidence type="ECO:0000256" key="14">
    <source>
        <dbReference type="ARBA" id="ARBA00023204"/>
    </source>
</evidence>
<dbReference type="GO" id="GO:0006261">
    <property type="term" value="P:DNA-templated DNA replication"/>
    <property type="evidence" value="ECO:0007669"/>
    <property type="project" value="UniProtKB-UniRule"/>
</dbReference>
<keyword evidence="9 17" id="KW-0479">Metal-binding</keyword>
<keyword evidence="5 17" id="KW-0963">Cytoplasm</keyword>
<dbReference type="GO" id="GO:0000287">
    <property type="term" value="F:magnesium ion binding"/>
    <property type="evidence" value="ECO:0007669"/>
    <property type="project" value="UniProtKB-UniRule"/>
</dbReference>
<evidence type="ECO:0000313" key="19">
    <source>
        <dbReference type="EMBL" id="TQV80651.1"/>
    </source>
</evidence>
<dbReference type="InterPro" id="IPR043502">
    <property type="entry name" value="DNA/RNA_pol_sf"/>
</dbReference>
<dbReference type="InterPro" id="IPR017961">
    <property type="entry name" value="DNA_pol_Y-fam_little_finger"/>
</dbReference>
<dbReference type="CDD" id="cd03586">
    <property type="entry name" value="PolY_Pol_IV_kappa"/>
    <property type="match status" value="1"/>
</dbReference>
<dbReference type="GO" id="GO:0003684">
    <property type="term" value="F:damaged DNA binding"/>
    <property type="evidence" value="ECO:0007669"/>
    <property type="project" value="InterPro"/>
</dbReference>
<evidence type="ECO:0000256" key="7">
    <source>
        <dbReference type="ARBA" id="ARBA00022695"/>
    </source>
</evidence>
<comment type="similarity">
    <text evidence="2 17">Belongs to the DNA polymerase type-Y family.</text>
</comment>
<keyword evidence="20" id="KW-1185">Reference proteome</keyword>
<evidence type="ECO:0000259" key="18">
    <source>
        <dbReference type="PROSITE" id="PS50173"/>
    </source>
</evidence>
<dbReference type="EMBL" id="VHSH01000003">
    <property type="protein sequence ID" value="TQV80651.1"/>
    <property type="molecule type" value="Genomic_DNA"/>
</dbReference>
<evidence type="ECO:0000256" key="6">
    <source>
        <dbReference type="ARBA" id="ARBA00022679"/>
    </source>
</evidence>
<feature type="site" description="Substrate discrimination" evidence="17">
    <location>
        <position position="53"/>
    </location>
</feature>
<evidence type="ECO:0000256" key="12">
    <source>
        <dbReference type="ARBA" id="ARBA00022932"/>
    </source>
</evidence>
<dbReference type="AlphaFoldDB" id="A0A545TU11"/>
<dbReference type="GO" id="GO:0003887">
    <property type="term" value="F:DNA-directed DNA polymerase activity"/>
    <property type="evidence" value="ECO:0007669"/>
    <property type="project" value="UniProtKB-UniRule"/>
</dbReference>
<dbReference type="PANTHER" id="PTHR11076">
    <property type="entry name" value="DNA REPAIR POLYMERASE UMUC / TRANSFERASE FAMILY MEMBER"/>
    <property type="match status" value="1"/>
</dbReference>
<feature type="active site" evidence="17">
    <location>
        <position position="142"/>
    </location>
</feature>
<keyword evidence="13 17" id="KW-0238">DNA-binding</keyword>
<evidence type="ECO:0000256" key="5">
    <source>
        <dbReference type="ARBA" id="ARBA00022490"/>
    </source>
</evidence>